<dbReference type="Proteomes" id="UP000799118">
    <property type="component" value="Unassembled WGS sequence"/>
</dbReference>
<protein>
    <submittedName>
        <fullName evidence="2">Uncharacterized protein</fullName>
    </submittedName>
</protein>
<evidence type="ECO:0000313" key="2">
    <source>
        <dbReference type="EMBL" id="KAE9403010.1"/>
    </source>
</evidence>
<accession>A0A6A4HZ53</accession>
<feature type="region of interest" description="Disordered" evidence="1">
    <location>
        <begin position="1"/>
        <end position="70"/>
    </location>
</feature>
<reference evidence="2" key="1">
    <citation type="journal article" date="2019" name="Environ. Microbiol.">
        <title>Fungal ecological strategies reflected in gene transcription - a case study of two litter decomposers.</title>
        <authorList>
            <person name="Barbi F."/>
            <person name="Kohler A."/>
            <person name="Barry K."/>
            <person name="Baskaran P."/>
            <person name="Daum C."/>
            <person name="Fauchery L."/>
            <person name="Ihrmark K."/>
            <person name="Kuo A."/>
            <person name="LaButti K."/>
            <person name="Lipzen A."/>
            <person name="Morin E."/>
            <person name="Grigoriev I.V."/>
            <person name="Henrissat B."/>
            <person name="Lindahl B."/>
            <person name="Martin F."/>
        </authorList>
    </citation>
    <scope>NUCLEOTIDE SEQUENCE</scope>
    <source>
        <strain evidence="2">JB14</strain>
    </source>
</reference>
<name>A0A6A4HZ53_9AGAR</name>
<keyword evidence="3" id="KW-1185">Reference proteome</keyword>
<organism evidence="2 3">
    <name type="scientific">Gymnopus androsaceus JB14</name>
    <dbReference type="NCBI Taxonomy" id="1447944"/>
    <lineage>
        <taxon>Eukaryota</taxon>
        <taxon>Fungi</taxon>
        <taxon>Dikarya</taxon>
        <taxon>Basidiomycota</taxon>
        <taxon>Agaricomycotina</taxon>
        <taxon>Agaricomycetes</taxon>
        <taxon>Agaricomycetidae</taxon>
        <taxon>Agaricales</taxon>
        <taxon>Marasmiineae</taxon>
        <taxon>Omphalotaceae</taxon>
        <taxon>Gymnopus</taxon>
    </lineage>
</organism>
<evidence type="ECO:0000313" key="3">
    <source>
        <dbReference type="Proteomes" id="UP000799118"/>
    </source>
</evidence>
<sequence>MSADTADNAFINDKEEDEESGTDENIQTQVLVTASSDPAAGQAQVKQGKEAARNKSPSPNLNEKEETIPKNVTDKAIDRIILRDL</sequence>
<feature type="compositionally biased region" description="Polar residues" evidence="1">
    <location>
        <begin position="23"/>
        <end position="36"/>
    </location>
</feature>
<evidence type="ECO:0000256" key="1">
    <source>
        <dbReference type="SAM" id="MobiDB-lite"/>
    </source>
</evidence>
<dbReference type="EMBL" id="ML769429">
    <property type="protein sequence ID" value="KAE9403010.1"/>
    <property type="molecule type" value="Genomic_DNA"/>
</dbReference>
<dbReference type="AlphaFoldDB" id="A0A6A4HZ53"/>
<proteinExistence type="predicted"/>
<gene>
    <name evidence="2" type="ORF">BT96DRAFT_917804</name>
</gene>